<dbReference type="SUPFAM" id="SSF54637">
    <property type="entry name" value="Thioesterase/thiol ester dehydrase-isomerase"/>
    <property type="match status" value="1"/>
</dbReference>
<feature type="domain" description="Thioesterase" evidence="3">
    <location>
        <begin position="51"/>
        <end position="121"/>
    </location>
</feature>
<proteinExistence type="inferred from homology"/>
<protein>
    <submittedName>
        <fullName evidence="4">PaaI family thioesterase</fullName>
    </submittedName>
</protein>
<dbReference type="InterPro" id="IPR006683">
    <property type="entry name" value="Thioestr_dom"/>
</dbReference>
<dbReference type="Gene3D" id="3.10.129.10">
    <property type="entry name" value="Hotdog Thioesterase"/>
    <property type="match status" value="1"/>
</dbReference>
<name>A0ABX9XMK6_9PSED</name>
<evidence type="ECO:0000313" key="5">
    <source>
        <dbReference type="Proteomes" id="UP000275199"/>
    </source>
</evidence>
<evidence type="ECO:0000256" key="1">
    <source>
        <dbReference type="ARBA" id="ARBA00008324"/>
    </source>
</evidence>
<dbReference type="NCBIfam" id="TIGR00369">
    <property type="entry name" value="unchar_dom_1"/>
    <property type="match status" value="1"/>
</dbReference>
<gene>
    <name evidence="4" type="ORF">EF096_00885</name>
</gene>
<dbReference type="Pfam" id="PF03061">
    <property type="entry name" value="4HBT"/>
    <property type="match status" value="1"/>
</dbReference>
<comment type="caution">
    <text evidence="4">The sequence shown here is derived from an EMBL/GenBank/DDBJ whole genome shotgun (WGS) entry which is preliminary data.</text>
</comment>
<sequence length="148" mass="15720">MTLAQQDIDARVQAGFAKAAFINDLGIRPTACGPGWVEAELQILPRHSQQNGFVHAGVQTTLADHSAGAAAATLIPDGFGVLSVEFKVNLLRPALCATLLCRAEVLKPGKQICVVEAEVFAWADGKKRLFSKATVTLAVMPIADTQPR</sequence>
<comment type="similarity">
    <text evidence="1">Belongs to the thioesterase PaaI family.</text>
</comment>
<dbReference type="PANTHER" id="PTHR21660">
    <property type="entry name" value="THIOESTERASE SUPERFAMILY MEMBER-RELATED"/>
    <property type="match status" value="1"/>
</dbReference>
<organism evidence="4 5">
    <name type="scientific">Pseudomonas neustonica</name>
    <dbReference type="NCBI Taxonomy" id="2487346"/>
    <lineage>
        <taxon>Bacteria</taxon>
        <taxon>Pseudomonadati</taxon>
        <taxon>Pseudomonadota</taxon>
        <taxon>Gammaproteobacteria</taxon>
        <taxon>Pseudomonadales</taxon>
        <taxon>Pseudomonadaceae</taxon>
        <taxon>Pseudomonas</taxon>
    </lineage>
</organism>
<dbReference type="RefSeq" id="WP_123887717.1">
    <property type="nucleotide sequence ID" value="NZ_RKKU01000001.1"/>
</dbReference>
<dbReference type="EMBL" id="RKKU01000001">
    <property type="protein sequence ID" value="ROZ88283.1"/>
    <property type="molecule type" value="Genomic_DNA"/>
</dbReference>
<keyword evidence="2" id="KW-0378">Hydrolase</keyword>
<accession>A0ABX9XMK6</accession>
<dbReference type="CDD" id="cd03443">
    <property type="entry name" value="PaaI_thioesterase"/>
    <property type="match status" value="1"/>
</dbReference>
<keyword evidence="5" id="KW-1185">Reference proteome</keyword>
<evidence type="ECO:0000256" key="2">
    <source>
        <dbReference type="ARBA" id="ARBA00022801"/>
    </source>
</evidence>
<dbReference type="InterPro" id="IPR003736">
    <property type="entry name" value="PAAI_dom"/>
</dbReference>
<dbReference type="InterPro" id="IPR039298">
    <property type="entry name" value="ACOT13"/>
</dbReference>
<evidence type="ECO:0000259" key="3">
    <source>
        <dbReference type="Pfam" id="PF03061"/>
    </source>
</evidence>
<dbReference type="InterPro" id="IPR029069">
    <property type="entry name" value="HotDog_dom_sf"/>
</dbReference>
<evidence type="ECO:0000313" key="4">
    <source>
        <dbReference type="EMBL" id="ROZ88283.1"/>
    </source>
</evidence>
<dbReference type="PANTHER" id="PTHR21660:SF1">
    <property type="entry name" value="ACYL-COENZYME A THIOESTERASE 13"/>
    <property type="match status" value="1"/>
</dbReference>
<reference evidence="4 5" key="1">
    <citation type="submission" date="2018-11" db="EMBL/GenBank/DDBJ databases">
        <authorList>
            <person name="Jang G.I."/>
            <person name="Hwang C.Y."/>
        </authorList>
    </citation>
    <scope>NUCLEOTIDE SEQUENCE [LARGE SCALE GENOMIC DNA]</scope>
    <source>
        <strain evidence="4 5">SSM26</strain>
    </source>
</reference>
<dbReference type="Proteomes" id="UP000275199">
    <property type="component" value="Unassembled WGS sequence"/>
</dbReference>